<evidence type="ECO:0000313" key="3">
    <source>
        <dbReference type="Proteomes" id="UP000052013"/>
    </source>
</evidence>
<dbReference type="Pfam" id="PF00173">
    <property type="entry name" value="Cyt-b5"/>
    <property type="match status" value="1"/>
</dbReference>
<accession>A0A0R1S8T5</accession>
<feature type="domain" description="Cytochrome b5 heme-binding" evidence="1">
    <location>
        <begin position="6"/>
        <end position="77"/>
    </location>
</feature>
<dbReference type="EMBL" id="AZEY01000068">
    <property type="protein sequence ID" value="KRL65391.1"/>
    <property type="molecule type" value="Genomic_DNA"/>
</dbReference>
<protein>
    <recommendedName>
        <fullName evidence="1">Cytochrome b5 heme-binding domain-containing protein</fullName>
    </recommendedName>
</protein>
<dbReference type="InterPro" id="IPR036400">
    <property type="entry name" value="Cyt_B5-like_heme/steroid_sf"/>
</dbReference>
<reference evidence="2 3" key="1">
    <citation type="journal article" date="2015" name="Genome Announc.">
        <title>Expanding the biotechnology potential of lactobacilli through comparative genomics of 213 strains and associated genera.</title>
        <authorList>
            <person name="Sun Z."/>
            <person name="Harris H.M."/>
            <person name="McCann A."/>
            <person name="Guo C."/>
            <person name="Argimon S."/>
            <person name="Zhang W."/>
            <person name="Yang X."/>
            <person name="Jeffery I.B."/>
            <person name="Cooney J.C."/>
            <person name="Kagawa T.F."/>
            <person name="Liu W."/>
            <person name="Song Y."/>
            <person name="Salvetti E."/>
            <person name="Wrobel A."/>
            <person name="Rasinkangas P."/>
            <person name="Parkhill J."/>
            <person name="Rea M.C."/>
            <person name="O'Sullivan O."/>
            <person name="Ritari J."/>
            <person name="Douillard F.P."/>
            <person name="Paul Ross R."/>
            <person name="Yang R."/>
            <person name="Briner A.E."/>
            <person name="Felis G.E."/>
            <person name="de Vos W.M."/>
            <person name="Barrangou R."/>
            <person name="Klaenhammer T.R."/>
            <person name="Caufield P.W."/>
            <person name="Cui Y."/>
            <person name="Zhang H."/>
            <person name="O'Toole P.W."/>
        </authorList>
    </citation>
    <scope>NUCLEOTIDE SEQUENCE [LARGE SCALE GENOMIC DNA]</scope>
    <source>
        <strain evidence="2 3">DSM 14421</strain>
    </source>
</reference>
<name>A0A0R1S8T5_9LACO</name>
<comment type="caution">
    <text evidence="2">The sequence shown here is derived from an EMBL/GenBank/DDBJ whole genome shotgun (WGS) entry which is preliminary data.</text>
</comment>
<dbReference type="RefSeq" id="WP_057864807.1">
    <property type="nucleotide sequence ID" value="NZ_AZEY01000068.1"/>
</dbReference>
<evidence type="ECO:0000313" key="2">
    <source>
        <dbReference type="EMBL" id="KRL65391.1"/>
    </source>
</evidence>
<dbReference type="Gene3D" id="3.10.120.10">
    <property type="entry name" value="Cytochrome b5-like heme/steroid binding domain"/>
    <property type="match status" value="1"/>
</dbReference>
<proteinExistence type="predicted"/>
<dbReference type="AlphaFoldDB" id="A0A0R1S8T5"/>
<dbReference type="SMART" id="SM01117">
    <property type="entry name" value="Cyt-b5"/>
    <property type="match status" value="1"/>
</dbReference>
<dbReference type="SUPFAM" id="SSF55856">
    <property type="entry name" value="Cytochrome b5-like heme/steroid binding domain"/>
    <property type="match status" value="1"/>
</dbReference>
<dbReference type="PATRIC" id="fig|1423739.3.peg.229"/>
<sequence length="78" mass="8443">MAEIHFTKAQLAKFDGQDGRKAFVAVDGIVYDVTNVDAWINGKHHGHVAGKDLSDAITKAPHKKSVLAKLPKVGTYTN</sequence>
<dbReference type="STRING" id="1423739.FC85_GL000218"/>
<evidence type="ECO:0000259" key="1">
    <source>
        <dbReference type="SMART" id="SM01117"/>
    </source>
</evidence>
<dbReference type="Proteomes" id="UP000052013">
    <property type="component" value="Unassembled WGS sequence"/>
</dbReference>
<dbReference type="InterPro" id="IPR001199">
    <property type="entry name" value="Cyt_B5-like_heme/steroid-bd"/>
</dbReference>
<organism evidence="2 3">
    <name type="scientific">Lentilactobacillus diolivorans DSM 14421</name>
    <dbReference type="NCBI Taxonomy" id="1423739"/>
    <lineage>
        <taxon>Bacteria</taxon>
        <taxon>Bacillati</taxon>
        <taxon>Bacillota</taxon>
        <taxon>Bacilli</taxon>
        <taxon>Lactobacillales</taxon>
        <taxon>Lactobacillaceae</taxon>
        <taxon>Lentilactobacillus</taxon>
    </lineage>
</organism>
<gene>
    <name evidence="2" type="ORF">FC85_GL000218</name>
</gene>